<dbReference type="InterPro" id="IPR036875">
    <property type="entry name" value="Znf_CCHC_sf"/>
</dbReference>
<dbReference type="Pfam" id="PF00098">
    <property type="entry name" value="zf-CCHC"/>
    <property type="match status" value="1"/>
</dbReference>
<feature type="compositionally biased region" description="Basic and acidic residues" evidence="2">
    <location>
        <begin position="1"/>
        <end position="16"/>
    </location>
</feature>
<reference evidence="5" key="2">
    <citation type="submission" date="2022-01" db="EMBL/GenBank/DDBJ databases">
        <authorList>
            <person name="Yamashiro T."/>
            <person name="Shiraishi A."/>
            <person name="Satake H."/>
            <person name="Nakayama K."/>
        </authorList>
    </citation>
    <scope>NUCLEOTIDE SEQUENCE</scope>
</reference>
<dbReference type="PROSITE" id="PS50878">
    <property type="entry name" value="RT_POL"/>
    <property type="match status" value="1"/>
</dbReference>
<dbReference type="CDD" id="cd01647">
    <property type="entry name" value="RT_LTR"/>
    <property type="match status" value="1"/>
</dbReference>
<dbReference type="InterPro" id="IPR043502">
    <property type="entry name" value="DNA/RNA_pol_sf"/>
</dbReference>
<protein>
    <submittedName>
        <fullName evidence="5">Reverse transcriptase domain-containing protein</fullName>
    </submittedName>
</protein>
<reference evidence="5" key="1">
    <citation type="journal article" date="2022" name="Int. J. Mol. Sci.">
        <title>Draft Genome of Tanacetum Coccineum: Genomic Comparison of Closely Related Tanacetum-Family Plants.</title>
        <authorList>
            <person name="Yamashiro T."/>
            <person name="Shiraishi A."/>
            <person name="Nakayama K."/>
            <person name="Satake H."/>
        </authorList>
    </citation>
    <scope>NUCLEOTIDE SEQUENCE</scope>
</reference>
<dbReference type="GO" id="GO:0003964">
    <property type="term" value="F:RNA-directed DNA polymerase activity"/>
    <property type="evidence" value="ECO:0007669"/>
    <property type="project" value="UniProtKB-KW"/>
</dbReference>
<keyword evidence="1" id="KW-0479">Metal-binding</keyword>
<dbReference type="Proteomes" id="UP001151760">
    <property type="component" value="Unassembled WGS sequence"/>
</dbReference>
<dbReference type="SUPFAM" id="SSF57756">
    <property type="entry name" value="Retrovirus zinc finger-like domains"/>
    <property type="match status" value="1"/>
</dbReference>
<dbReference type="Gene3D" id="4.10.60.10">
    <property type="entry name" value="Zinc finger, CCHC-type"/>
    <property type="match status" value="1"/>
</dbReference>
<evidence type="ECO:0000259" key="4">
    <source>
        <dbReference type="PROSITE" id="PS50878"/>
    </source>
</evidence>
<dbReference type="Pfam" id="PF00078">
    <property type="entry name" value="RVT_1"/>
    <property type="match status" value="1"/>
</dbReference>
<feature type="region of interest" description="Disordered" evidence="2">
    <location>
        <begin position="148"/>
        <end position="189"/>
    </location>
</feature>
<dbReference type="PANTHER" id="PTHR24559">
    <property type="entry name" value="TRANSPOSON TY3-I GAG-POL POLYPROTEIN"/>
    <property type="match status" value="1"/>
</dbReference>
<dbReference type="Gene3D" id="2.40.70.10">
    <property type="entry name" value="Acid Proteases"/>
    <property type="match status" value="1"/>
</dbReference>
<keyword evidence="5" id="KW-0808">Transferase</keyword>
<dbReference type="InterPro" id="IPR043128">
    <property type="entry name" value="Rev_trsase/Diguanyl_cyclase"/>
</dbReference>
<feature type="compositionally biased region" description="Low complexity" evidence="2">
    <location>
        <begin position="178"/>
        <end position="189"/>
    </location>
</feature>
<gene>
    <name evidence="5" type="ORF">Tco_0838248</name>
</gene>
<feature type="domain" description="CCHC-type" evidence="3">
    <location>
        <begin position="278"/>
        <end position="293"/>
    </location>
</feature>
<dbReference type="InterPro" id="IPR000477">
    <property type="entry name" value="RT_dom"/>
</dbReference>
<comment type="caution">
    <text evidence="5">The sequence shown here is derived from an EMBL/GenBank/DDBJ whole genome shotgun (WGS) entry which is preliminary data.</text>
</comment>
<accession>A0ABQ5AM88</accession>
<keyword evidence="1" id="KW-0862">Zinc</keyword>
<evidence type="ECO:0000259" key="3">
    <source>
        <dbReference type="PROSITE" id="PS50158"/>
    </source>
</evidence>
<feature type="compositionally biased region" description="Low complexity" evidence="2">
    <location>
        <begin position="17"/>
        <end position="53"/>
    </location>
</feature>
<dbReference type="InterPro" id="IPR053134">
    <property type="entry name" value="RNA-dir_DNA_polymerase"/>
</dbReference>
<feature type="compositionally biased region" description="Gly residues" evidence="2">
    <location>
        <begin position="158"/>
        <end position="168"/>
    </location>
</feature>
<sequence length="723" mass="80823">MSERRVSHRSSDRHSLPDFTSDSSSSGLSLDSSLDTSSGSPLDSLSDTSSVHSSRFDASGQTHSGPSTRVASSRLIADLGISDGVGAHTEDGIGIGVEIAASDIREDEEEMGEPKGSSFVVYQERSVAEAFANYEATRAANALEAESLSQNGSDDNNGNGGNGNGGNRNGNHEDRGNNENGNPNENGRGAMPVARVCTYQDFMKYQPFNFKGIEGVNNDLAAYTQRFQELTLLCTRMVPREEDRIERYVRGLPDNIQGNTISAEPTRLQDAIRPCTVKCRSCGKIDHLTRDCKLTVPAAVNQRAPMMNQRSATCFECGRQGHFKKDCPKLKNQNHGNKPVIPEARGKAYAIGEGDANPGSNIVTGTFLLNNHYAYVLFALGANRSFVSTTFSTLLDIIPDTLDISYAVELADRRIAETNTVLRGCTIGLLGHPFNIDLISVELGNFNVIIGMDWLTNNHAVIVCDKKIVRIPFRDEILIVQGDMKKSTLNIISCTKTQKYMEKGCQIFLAQVTKKETEVKSPSSSPWGAPVLFVKNKDGSLRMCIDYRELNELTVKNRYPLPRIDDLFDQLQESNVYSKIDLRSGYHQLRVRDEDIPKMAFRTRYGHYEFQVMPFGLTNALSVFIDLMNRVCNPFLDKFIIMFINDILIYSRNKVEHERHLKQIRELLKKEELYAKFSKCLAGYYRRFIEGFSKIAKPMTKLTQKSMKFDWGDKEEAAFQTLK</sequence>
<feature type="domain" description="CCHC-type" evidence="3">
    <location>
        <begin position="314"/>
        <end position="329"/>
    </location>
</feature>
<keyword evidence="1" id="KW-0863">Zinc-finger</keyword>
<evidence type="ECO:0000256" key="2">
    <source>
        <dbReference type="SAM" id="MobiDB-lite"/>
    </source>
</evidence>
<feature type="domain" description="Reverse transcriptase" evidence="4">
    <location>
        <begin position="515"/>
        <end position="694"/>
    </location>
</feature>
<dbReference type="InterPro" id="IPR021109">
    <property type="entry name" value="Peptidase_aspartic_dom_sf"/>
</dbReference>
<dbReference type="InterPro" id="IPR001878">
    <property type="entry name" value="Znf_CCHC"/>
</dbReference>
<dbReference type="PANTHER" id="PTHR24559:SF427">
    <property type="entry name" value="RNA-DIRECTED DNA POLYMERASE"/>
    <property type="match status" value="1"/>
</dbReference>
<dbReference type="CDD" id="cd00303">
    <property type="entry name" value="retropepsin_like"/>
    <property type="match status" value="1"/>
</dbReference>
<keyword evidence="5" id="KW-0548">Nucleotidyltransferase</keyword>
<proteinExistence type="predicted"/>
<keyword evidence="6" id="KW-1185">Reference proteome</keyword>
<dbReference type="SUPFAM" id="SSF56672">
    <property type="entry name" value="DNA/RNA polymerases"/>
    <property type="match status" value="1"/>
</dbReference>
<evidence type="ECO:0000313" key="5">
    <source>
        <dbReference type="EMBL" id="GJT03786.1"/>
    </source>
</evidence>
<dbReference type="Gene3D" id="3.10.10.10">
    <property type="entry name" value="HIV Type 1 Reverse Transcriptase, subunit A, domain 1"/>
    <property type="match status" value="1"/>
</dbReference>
<evidence type="ECO:0000256" key="1">
    <source>
        <dbReference type="PROSITE-ProRule" id="PRU00047"/>
    </source>
</evidence>
<dbReference type="SMART" id="SM00343">
    <property type="entry name" value="ZnF_C2HC"/>
    <property type="match status" value="2"/>
</dbReference>
<evidence type="ECO:0000313" key="6">
    <source>
        <dbReference type="Proteomes" id="UP001151760"/>
    </source>
</evidence>
<name>A0ABQ5AM88_9ASTR</name>
<feature type="region of interest" description="Disordered" evidence="2">
    <location>
        <begin position="1"/>
        <end position="69"/>
    </location>
</feature>
<feature type="compositionally biased region" description="Polar residues" evidence="2">
    <location>
        <begin position="59"/>
        <end position="69"/>
    </location>
</feature>
<dbReference type="Gene3D" id="3.30.70.270">
    <property type="match status" value="1"/>
</dbReference>
<organism evidence="5 6">
    <name type="scientific">Tanacetum coccineum</name>
    <dbReference type="NCBI Taxonomy" id="301880"/>
    <lineage>
        <taxon>Eukaryota</taxon>
        <taxon>Viridiplantae</taxon>
        <taxon>Streptophyta</taxon>
        <taxon>Embryophyta</taxon>
        <taxon>Tracheophyta</taxon>
        <taxon>Spermatophyta</taxon>
        <taxon>Magnoliopsida</taxon>
        <taxon>eudicotyledons</taxon>
        <taxon>Gunneridae</taxon>
        <taxon>Pentapetalae</taxon>
        <taxon>asterids</taxon>
        <taxon>campanulids</taxon>
        <taxon>Asterales</taxon>
        <taxon>Asteraceae</taxon>
        <taxon>Asteroideae</taxon>
        <taxon>Anthemideae</taxon>
        <taxon>Anthemidinae</taxon>
        <taxon>Tanacetum</taxon>
    </lineage>
</organism>
<dbReference type="Pfam" id="PF08284">
    <property type="entry name" value="RVP_2"/>
    <property type="match status" value="1"/>
</dbReference>
<keyword evidence="5" id="KW-0695">RNA-directed DNA polymerase</keyword>
<dbReference type="PROSITE" id="PS50158">
    <property type="entry name" value="ZF_CCHC"/>
    <property type="match status" value="2"/>
</dbReference>
<dbReference type="EMBL" id="BQNB010012456">
    <property type="protein sequence ID" value="GJT03786.1"/>
    <property type="molecule type" value="Genomic_DNA"/>
</dbReference>